<accession>A0A1I1WJV2</accession>
<sequence length="311" mass="34616">MRFFRKAKKKDGWLAVAVQRDGVAATSIKRGDGKPFVRFARFLPGEPDSGVLEKAGREGQAGNYRCTTLLGGGEYQVITVEAPNVPKDEMRTAIQWRLKDMLDFPVGDATVDVLEIPLDAAVQGRAQQSMFAIAARNSVIGPRQKLFFDAKIDLGVVDIPEMAQRNISAMLEPEGRGVAMLSFGPDGGLLTVSYRGELYLSRRFDVTLDQLLEPDHERKHAVFDRITLELQRSLDHFERQFSFVSVSKLVLAPSAVLGLDEYLSSNMYMPVETLDLASVLDFSRTPELLDKAMQQRFFLLLGAALRMEAKA</sequence>
<protein>
    <submittedName>
        <fullName evidence="1">MSHA biogenesis protein MshI</fullName>
    </submittedName>
</protein>
<gene>
    <name evidence="1" type="ORF">SAMN05216204_1497</name>
</gene>
<evidence type="ECO:0000313" key="1">
    <source>
        <dbReference type="EMBL" id="SFD95426.1"/>
    </source>
</evidence>
<dbReference type="Proteomes" id="UP000198639">
    <property type="component" value="Unassembled WGS sequence"/>
</dbReference>
<dbReference type="Gene3D" id="3.30.420.40">
    <property type="match status" value="2"/>
</dbReference>
<dbReference type="PANTHER" id="PTHR32432:SF3">
    <property type="entry name" value="ETHANOLAMINE UTILIZATION PROTEIN EUTJ"/>
    <property type="match status" value="1"/>
</dbReference>
<dbReference type="OrthoDB" id="5296002at2"/>
<dbReference type="EMBL" id="FOLD01000049">
    <property type="protein sequence ID" value="SFD95426.1"/>
    <property type="molecule type" value="Genomic_DNA"/>
</dbReference>
<name>A0A1I1WJV2_9BURK</name>
<proteinExistence type="predicted"/>
<dbReference type="InterPro" id="IPR050696">
    <property type="entry name" value="FtsA/MreB"/>
</dbReference>
<keyword evidence="2" id="KW-1185">Reference proteome</keyword>
<dbReference type="PANTHER" id="PTHR32432">
    <property type="entry name" value="CELL DIVISION PROTEIN FTSA-RELATED"/>
    <property type="match status" value="1"/>
</dbReference>
<dbReference type="InterPro" id="IPR043129">
    <property type="entry name" value="ATPase_NBD"/>
</dbReference>
<organism evidence="1 2">
    <name type="scientific">Massilia yuzhufengensis</name>
    <dbReference type="NCBI Taxonomy" id="1164594"/>
    <lineage>
        <taxon>Bacteria</taxon>
        <taxon>Pseudomonadati</taxon>
        <taxon>Pseudomonadota</taxon>
        <taxon>Betaproteobacteria</taxon>
        <taxon>Burkholderiales</taxon>
        <taxon>Oxalobacteraceae</taxon>
        <taxon>Telluria group</taxon>
        <taxon>Massilia</taxon>
    </lineage>
</organism>
<dbReference type="STRING" id="1164594.SAMN05216204_1497"/>
<dbReference type="Gene3D" id="3.30.1490.300">
    <property type="match status" value="1"/>
</dbReference>
<dbReference type="AlphaFoldDB" id="A0A1I1WJV2"/>
<dbReference type="SUPFAM" id="SSF53067">
    <property type="entry name" value="Actin-like ATPase domain"/>
    <property type="match status" value="1"/>
</dbReference>
<evidence type="ECO:0000313" key="2">
    <source>
        <dbReference type="Proteomes" id="UP000198639"/>
    </source>
</evidence>
<reference evidence="2" key="1">
    <citation type="submission" date="2016-10" db="EMBL/GenBank/DDBJ databases">
        <authorList>
            <person name="Varghese N."/>
            <person name="Submissions S."/>
        </authorList>
    </citation>
    <scope>NUCLEOTIDE SEQUENCE [LARGE SCALE GENOMIC DNA]</scope>
    <source>
        <strain evidence="2">CGMCC 1.12041</strain>
    </source>
</reference>